<dbReference type="GO" id="GO:0015446">
    <property type="term" value="F:ATPase-coupled arsenite transmembrane transporter activity"/>
    <property type="evidence" value="ECO:0007669"/>
    <property type="project" value="UniProtKB-EC"/>
</dbReference>
<evidence type="ECO:0000256" key="2">
    <source>
        <dbReference type="ARBA" id="ARBA00052296"/>
    </source>
</evidence>
<dbReference type="PANTHER" id="PTHR10803:SF3">
    <property type="entry name" value="ATPASE GET3"/>
    <property type="match status" value="1"/>
</dbReference>
<keyword evidence="5" id="KW-0547">Nucleotide-binding</keyword>
<dbReference type="GO" id="GO:0005524">
    <property type="term" value="F:ATP binding"/>
    <property type="evidence" value="ECO:0007669"/>
    <property type="project" value="UniProtKB-KW"/>
</dbReference>
<accession>A0A498C6E7</accession>
<evidence type="ECO:0000313" key="6">
    <source>
        <dbReference type="Proteomes" id="UP000275461"/>
    </source>
</evidence>
<evidence type="ECO:0000313" key="5">
    <source>
        <dbReference type="EMBL" id="RLK51445.1"/>
    </source>
</evidence>
<comment type="catalytic activity">
    <reaction evidence="2">
        <text>arsenite(in) + ATP + H2O = arsenite(out) + ADP + phosphate + H(+)</text>
        <dbReference type="Rhea" id="RHEA:11348"/>
        <dbReference type="ChEBI" id="CHEBI:15377"/>
        <dbReference type="ChEBI" id="CHEBI:15378"/>
        <dbReference type="ChEBI" id="CHEBI:29242"/>
        <dbReference type="ChEBI" id="CHEBI:30616"/>
        <dbReference type="ChEBI" id="CHEBI:43474"/>
        <dbReference type="ChEBI" id="CHEBI:456216"/>
        <dbReference type="EC" id="7.3.2.7"/>
    </reaction>
</comment>
<dbReference type="InterPro" id="IPR025723">
    <property type="entry name" value="ArsA/GET3_ATPase-like"/>
</dbReference>
<dbReference type="SUPFAM" id="SSF52540">
    <property type="entry name" value="P-loop containing nucleoside triphosphate hydrolases"/>
    <property type="match status" value="1"/>
</dbReference>
<gene>
    <name evidence="5" type="ORF">DFR31_1386</name>
</gene>
<dbReference type="GO" id="GO:0016887">
    <property type="term" value="F:ATP hydrolysis activity"/>
    <property type="evidence" value="ECO:0007669"/>
    <property type="project" value="InterPro"/>
</dbReference>
<name>A0A498C6E7_9GAMM</name>
<evidence type="ECO:0000259" key="4">
    <source>
        <dbReference type="Pfam" id="PF02374"/>
    </source>
</evidence>
<reference evidence="5 6" key="1">
    <citation type="submission" date="2018-10" db="EMBL/GenBank/DDBJ databases">
        <title>Genomic Encyclopedia of Type Strains, Phase IV (KMG-IV): sequencing the most valuable type-strain genomes for metagenomic binning, comparative biology and taxonomic classification.</title>
        <authorList>
            <person name="Goeker M."/>
        </authorList>
    </citation>
    <scope>NUCLEOTIDE SEQUENCE [LARGE SCALE GENOMIC DNA]</scope>
    <source>
        <strain evidence="5 6">DSM 12769</strain>
    </source>
</reference>
<sequence length="317" mass="35677">MDHALLERKVVFFAGKGGVGKSTSASAFALCAARQGKRVLLVSTDPAHNLGDIFHAPIGGEGITRVAANLDALEVDAHRETHRYLDGVKENIRRTVSSTMMEEAMRQIDLAAHSPGATEAALFDRMVSLILEESQDYDLLVFDTAPTGHTVRLLTLPELMGTWVDGLLKRRRKRNKDYSHWLGDGEVPDDPLYDVLSRRRQRAAAMRDILLDDSATAFVFVLVPEYLPITETRNAIRELAAWDIHVRHLVVNKLLPADVTDAFFRERLAREERWLDRIDEYFHDLHQVRLPLLPGDVDSREALDQVAAAIEAELSKR</sequence>
<comment type="caution">
    <text evidence="5">The sequence shown here is derived from an EMBL/GenBank/DDBJ whole genome shotgun (WGS) entry which is preliminary data.</text>
</comment>
<organism evidence="5 6">
    <name type="scientific">Alkalispirillum mobile</name>
    <dbReference type="NCBI Taxonomy" id="85925"/>
    <lineage>
        <taxon>Bacteria</taxon>
        <taxon>Pseudomonadati</taxon>
        <taxon>Pseudomonadota</taxon>
        <taxon>Gammaproteobacteria</taxon>
        <taxon>Chromatiales</taxon>
        <taxon>Ectothiorhodospiraceae</taxon>
        <taxon>Alkalispirillum</taxon>
    </lineage>
</organism>
<dbReference type="Pfam" id="PF02374">
    <property type="entry name" value="ArsA_ATPase"/>
    <property type="match status" value="1"/>
</dbReference>
<dbReference type="PANTHER" id="PTHR10803">
    <property type="entry name" value="ARSENICAL PUMP-DRIVING ATPASE ARSENITE-TRANSLOCATING ATPASE"/>
    <property type="match status" value="1"/>
</dbReference>
<proteinExistence type="inferred from homology"/>
<dbReference type="OrthoDB" id="9780677at2"/>
<dbReference type="EMBL" id="RCDA01000001">
    <property type="protein sequence ID" value="RLK51445.1"/>
    <property type="molecule type" value="Genomic_DNA"/>
</dbReference>
<dbReference type="NCBIfam" id="TIGR00345">
    <property type="entry name" value="GET3_arsA_TRC40"/>
    <property type="match status" value="1"/>
</dbReference>
<keyword evidence="6" id="KW-1185">Reference proteome</keyword>
<dbReference type="InterPro" id="IPR027417">
    <property type="entry name" value="P-loop_NTPase"/>
</dbReference>
<evidence type="ECO:0000256" key="1">
    <source>
        <dbReference type="ARBA" id="ARBA00011040"/>
    </source>
</evidence>
<dbReference type="Gene3D" id="3.40.50.300">
    <property type="entry name" value="P-loop containing nucleotide triphosphate hydrolases"/>
    <property type="match status" value="1"/>
</dbReference>
<keyword evidence="5" id="KW-0067">ATP-binding</keyword>
<dbReference type="CDD" id="cd02035">
    <property type="entry name" value="ArsA"/>
    <property type="match status" value="1"/>
</dbReference>
<dbReference type="EC" id="7.3.2.7" evidence="3"/>
<feature type="domain" description="ArsA/GET3 Anion-transporting ATPase-like" evidence="4">
    <location>
        <begin position="9"/>
        <end position="310"/>
    </location>
</feature>
<evidence type="ECO:0000256" key="3">
    <source>
        <dbReference type="ARBA" id="ARBA00066752"/>
    </source>
</evidence>
<comment type="similarity">
    <text evidence="1">Belongs to the arsA ATPase family.</text>
</comment>
<dbReference type="AlphaFoldDB" id="A0A498C6E7"/>
<dbReference type="InterPro" id="IPR016300">
    <property type="entry name" value="ATPase_ArsA/GET3"/>
</dbReference>
<dbReference type="RefSeq" id="WP_121441857.1">
    <property type="nucleotide sequence ID" value="NZ_RCDA01000001.1"/>
</dbReference>
<dbReference type="Proteomes" id="UP000275461">
    <property type="component" value="Unassembled WGS sequence"/>
</dbReference>
<protein>
    <recommendedName>
        <fullName evidence="3">arsenite-transporting ATPase</fullName>
        <ecNumber evidence="3">7.3.2.7</ecNumber>
    </recommendedName>
</protein>